<evidence type="ECO:0000256" key="8">
    <source>
        <dbReference type="ARBA" id="ARBA00023163"/>
    </source>
</evidence>
<feature type="compositionally biased region" description="Polar residues" evidence="11">
    <location>
        <begin position="96"/>
        <end position="122"/>
    </location>
</feature>
<evidence type="ECO:0000256" key="10">
    <source>
        <dbReference type="PROSITE-ProRule" id="PRU00175"/>
    </source>
</evidence>
<keyword evidence="4" id="KW-0677">Repeat</keyword>
<feature type="domain" description="RING-type" evidence="12">
    <location>
        <begin position="279"/>
        <end position="329"/>
    </location>
</feature>
<keyword evidence="3" id="KW-0479">Metal-binding</keyword>
<protein>
    <submittedName>
        <fullName evidence="13">RING-type domain-containing protein</fullName>
    </submittedName>
</protein>
<dbReference type="CDD" id="cd06008">
    <property type="entry name" value="NF-X1-zinc-finger"/>
    <property type="match status" value="4"/>
</dbReference>
<dbReference type="Pfam" id="PF01422">
    <property type="entry name" value="zf-NF-X1"/>
    <property type="match status" value="7"/>
</dbReference>
<evidence type="ECO:0000256" key="9">
    <source>
        <dbReference type="ARBA" id="ARBA00023242"/>
    </source>
</evidence>
<feature type="compositionally biased region" description="Basic residues" evidence="11">
    <location>
        <begin position="20"/>
        <end position="30"/>
    </location>
</feature>
<evidence type="ECO:0000313" key="13">
    <source>
        <dbReference type="EMBL" id="KAK5978063.1"/>
    </source>
</evidence>
<feature type="region of interest" description="Disordered" evidence="11">
    <location>
        <begin position="1"/>
        <end position="149"/>
    </location>
</feature>
<evidence type="ECO:0000256" key="2">
    <source>
        <dbReference type="ARBA" id="ARBA00007269"/>
    </source>
</evidence>
<keyword evidence="7" id="KW-0805">Transcription regulation</keyword>
<dbReference type="PROSITE" id="PS50089">
    <property type="entry name" value="ZF_RING_2"/>
    <property type="match status" value="1"/>
</dbReference>
<evidence type="ECO:0000256" key="3">
    <source>
        <dbReference type="ARBA" id="ARBA00022723"/>
    </source>
</evidence>
<dbReference type="GO" id="GO:0005634">
    <property type="term" value="C:nucleus"/>
    <property type="evidence" value="ECO:0007669"/>
    <property type="project" value="UniProtKB-SubCell"/>
</dbReference>
<dbReference type="GO" id="GO:0000977">
    <property type="term" value="F:RNA polymerase II transcription regulatory region sequence-specific DNA binding"/>
    <property type="evidence" value="ECO:0007669"/>
    <property type="project" value="TreeGrafter"/>
</dbReference>
<comment type="subcellular location">
    <subcellularLocation>
        <location evidence="1">Nucleus</location>
    </subcellularLocation>
</comment>
<dbReference type="EMBL" id="WIXE01009859">
    <property type="protein sequence ID" value="KAK5978063.1"/>
    <property type="molecule type" value="Genomic_DNA"/>
</dbReference>
<keyword evidence="6" id="KW-0862">Zinc</keyword>
<dbReference type="InterPro" id="IPR001841">
    <property type="entry name" value="Znf_RING"/>
</dbReference>
<feature type="compositionally biased region" description="Basic residues" evidence="11">
    <location>
        <begin position="84"/>
        <end position="93"/>
    </location>
</feature>
<evidence type="ECO:0000259" key="12">
    <source>
        <dbReference type="PROSITE" id="PS50089"/>
    </source>
</evidence>
<dbReference type="SMART" id="SM00438">
    <property type="entry name" value="ZnF_NFX"/>
    <property type="match status" value="8"/>
</dbReference>
<dbReference type="GO" id="GO:0000122">
    <property type="term" value="P:negative regulation of transcription by RNA polymerase II"/>
    <property type="evidence" value="ECO:0007669"/>
    <property type="project" value="TreeGrafter"/>
</dbReference>
<dbReference type="PANTHER" id="PTHR12360">
    <property type="entry name" value="NUCLEAR TRANSCRIPTION FACTOR, X-BOX BINDING 1 NFX1"/>
    <property type="match status" value="1"/>
</dbReference>
<accession>A0AAN8IP36</accession>
<gene>
    <name evidence="13" type="ORF">GCK32_005667</name>
</gene>
<feature type="compositionally biased region" description="Basic and acidic residues" evidence="11">
    <location>
        <begin position="252"/>
        <end position="263"/>
    </location>
</feature>
<dbReference type="GO" id="GO:0000981">
    <property type="term" value="F:DNA-binding transcription factor activity, RNA polymerase II-specific"/>
    <property type="evidence" value="ECO:0007669"/>
    <property type="project" value="TreeGrafter"/>
</dbReference>
<evidence type="ECO:0000256" key="6">
    <source>
        <dbReference type="ARBA" id="ARBA00022833"/>
    </source>
</evidence>
<keyword evidence="8" id="KW-0804">Transcription</keyword>
<dbReference type="GO" id="GO:0008270">
    <property type="term" value="F:zinc ion binding"/>
    <property type="evidence" value="ECO:0007669"/>
    <property type="project" value="UniProtKB-KW"/>
</dbReference>
<reference evidence="13 14" key="1">
    <citation type="submission" date="2019-10" db="EMBL/GenBank/DDBJ databases">
        <title>Assembly and Annotation for the nematode Trichostrongylus colubriformis.</title>
        <authorList>
            <person name="Martin J."/>
        </authorList>
    </citation>
    <scope>NUCLEOTIDE SEQUENCE [LARGE SCALE GENOMIC DNA]</scope>
    <source>
        <strain evidence="13">G859</strain>
        <tissue evidence="13">Whole worm</tissue>
    </source>
</reference>
<keyword evidence="9" id="KW-0539">Nucleus</keyword>
<sequence>MNDASASATATAAASTAGNRGRRRYGRKGRGGAGLNSAEPNRQTERRPLEATPSGGSLQVDRSAQSFDRGAASGEISQGPQSSRRTRNSRGKIRGSVNSVNSLATEASGQNAIPAQERTTVSGGQQRDVPRRGRGRGSRGFPRYGGSGGNNSLLNDISFNPNAAPFVPSFGASSQFVDTMSQRTFESNSRPSFPRGKQTYRENMRFAFEQPENQQFRPQREFLRGQSSHAGVAFNRSRGGQAQNRRKVPRRVRSDDQSDQDKSMRERLMNQLEDNRYECAICCQVIFARQGIWTCKTCYHMFHISGGCIINWAKKSREDDNKWRCPTCQTKYETIPYNYFCFCGKQRNPNAPMGETPHSCGNVCGGQRAPGCPHRCNEPCHPGPCPECPVMLTRRCNCGNVQKAVRCGSVAEVKCDKVCDRLLACGDHRCMRVCHEGDCEPCEVLISQTCFCGASTREVLCSKKGDSDKYPCGSPCKGMYACGIHRCAKSCHATGDSGCGPCPSAPERITHCPCGRCTLKELGVERKSCEDPIPTCKSVCAKVLMCGGTGEKHRCRALCHPGECPPCSLNSCVVCRCKQVKRTLPCVEYVNFLDGGDFLCEKRCKKRKSCGIHKCQERCCVDTDHICLQICNKRLSCGLHFCESICHAGLCPRCLNSSFEEQYCHCGRTMRPPPVPCGAPLPECDQPCARPHACNHPVTHHCHGEERCPPCTALVERMCYGKHEMRKNIPCHIEAVSCGRLCNKPLGCGVHNCNRNCHAGECMKV</sequence>
<organism evidence="13 14">
    <name type="scientific">Trichostrongylus colubriformis</name>
    <name type="common">Black scour worm</name>
    <dbReference type="NCBI Taxonomy" id="6319"/>
    <lineage>
        <taxon>Eukaryota</taxon>
        <taxon>Metazoa</taxon>
        <taxon>Ecdysozoa</taxon>
        <taxon>Nematoda</taxon>
        <taxon>Chromadorea</taxon>
        <taxon>Rhabditida</taxon>
        <taxon>Rhabditina</taxon>
        <taxon>Rhabditomorpha</taxon>
        <taxon>Strongyloidea</taxon>
        <taxon>Trichostrongylidae</taxon>
        <taxon>Trichostrongylus</taxon>
    </lineage>
</organism>
<evidence type="ECO:0000256" key="5">
    <source>
        <dbReference type="ARBA" id="ARBA00022771"/>
    </source>
</evidence>
<comment type="caution">
    <text evidence="13">The sequence shown here is derived from an EMBL/GenBank/DDBJ whole genome shotgun (WGS) entry which is preliminary data.</text>
</comment>
<evidence type="ECO:0000256" key="7">
    <source>
        <dbReference type="ARBA" id="ARBA00023015"/>
    </source>
</evidence>
<evidence type="ECO:0000256" key="1">
    <source>
        <dbReference type="ARBA" id="ARBA00004123"/>
    </source>
</evidence>
<dbReference type="InterPro" id="IPR000967">
    <property type="entry name" value="Znf_NFX1"/>
</dbReference>
<keyword evidence="5 10" id="KW-0863">Zinc-finger</keyword>
<dbReference type="AlphaFoldDB" id="A0AAN8IP36"/>
<dbReference type="PANTHER" id="PTHR12360:SF12">
    <property type="entry name" value="TRANSCRIPTIONAL REPRESSOR NF-X1"/>
    <property type="match status" value="1"/>
</dbReference>
<evidence type="ECO:0000256" key="4">
    <source>
        <dbReference type="ARBA" id="ARBA00022737"/>
    </source>
</evidence>
<dbReference type="SUPFAM" id="SSF57850">
    <property type="entry name" value="RING/U-box"/>
    <property type="match status" value="1"/>
</dbReference>
<keyword evidence="14" id="KW-1185">Reference proteome</keyword>
<proteinExistence type="inferred from homology"/>
<name>A0AAN8IP36_TRICO</name>
<comment type="similarity">
    <text evidence="2">Belongs to the NFX1 family.</text>
</comment>
<feature type="region of interest" description="Disordered" evidence="11">
    <location>
        <begin position="231"/>
        <end position="263"/>
    </location>
</feature>
<feature type="compositionally biased region" description="Low complexity" evidence="11">
    <location>
        <begin position="1"/>
        <end position="19"/>
    </location>
</feature>
<evidence type="ECO:0000313" key="14">
    <source>
        <dbReference type="Proteomes" id="UP001331761"/>
    </source>
</evidence>
<dbReference type="InterPro" id="IPR034078">
    <property type="entry name" value="NFX1_fam"/>
</dbReference>
<evidence type="ECO:0000256" key="11">
    <source>
        <dbReference type="SAM" id="MobiDB-lite"/>
    </source>
</evidence>
<dbReference type="Proteomes" id="UP001331761">
    <property type="component" value="Unassembled WGS sequence"/>
</dbReference>
<feature type="compositionally biased region" description="Polar residues" evidence="11">
    <location>
        <begin position="54"/>
        <end position="66"/>
    </location>
</feature>